<name>A4JWY7_9CAUD</name>
<proteinExistence type="predicted"/>
<dbReference type="Proteomes" id="UP000002288">
    <property type="component" value="Segment"/>
</dbReference>
<gene>
    <name evidence="1" type="ORF">BPSphiE122_0042</name>
</gene>
<sequence>MRDDLPSQLAKEPIAHELAIGIRETEHDANRILRERPARLDGRFLTLLVDTCDAREPFVETDREARTVDIDAQIARGAQLPEHRLALDAAGLLAQALAARLHLPRLVRAAVRIPLRGDARLLRAAQIAAELSQQLTAGRRRQLREQPARPSFERLKIVRHESHSSAASSMCSTVRLPASSVPTTTLSDSFTLSPRSTALFDRMSATNVMPLRRSSRFVTRSG</sequence>
<dbReference type="GeneID" id="4960636"/>
<dbReference type="EMBL" id="CP000624">
    <property type="protein sequence ID" value="ABO60781.1"/>
    <property type="molecule type" value="Genomic_DNA"/>
</dbReference>
<evidence type="ECO:0000313" key="2">
    <source>
        <dbReference type="Proteomes" id="UP000002288"/>
    </source>
</evidence>
<organism evidence="1 2">
    <name type="scientific">Burkholderia phage phiE12-2</name>
    <dbReference type="NCBI Taxonomy" id="2881401"/>
    <lineage>
        <taxon>Viruses</taxon>
        <taxon>Duplodnaviria</taxon>
        <taxon>Heunggongvirae</taxon>
        <taxon>Uroviricota</taxon>
        <taxon>Caudoviricetes</taxon>
        <taxon>Peduoviridae</taxon>
        <taxon>Duodecimduovirus</taxon>
        <taxon>Duodecimduovirus phiE122</taxon>
    </lineage>
</organism>
<evidence type="ECO:0000313" key="1">
    <source>
        <dbReference type="EMBL" id="ABO60781.1"/>
    </source>
</evidence>
<dbReference type="RefSeq" id="YP_001111192.1">
    <property type="nucleotide sequence ID" value="NC_009236.1"/>
</dbReference>
<accession>A4JWY7</accession>
<keyword evidence="2" id="KW-1185">Reference proteome</keyword>
<dbReference type="KEGG" id="vg:4960636"/>
<reference evidence="1 2" key="1">
    <citation type="submission" date="2007-03" db="EMBL/GenBank/DDBJ databases">
        <authorList>
            <person name="DeShazer D."/>
            <person name="Ronning C.M."/>
            <person name="Brinkac L.M."/>
            <person name="Nierman W.C."/>
        </authorList>
    </citation>
    <scope>NUCLEOTIDE SEQUENCE [LARGE SCALE GENOMIC DNA]</scope>
</reference>
<protein>
    <submittedName>
        <fullName evidence="1">Uncharacterized protein</fullName>
    </submittedName>
</protein>